<keyword evidence="1" id="KW-0472">Membrane</keyword>
<reference evidence="3 4" key="1">
    <citation type="submission" date="2019-10" db="EMBL/GenBank/DDBJ databases">
        <title>Genome Sequences from Six Type Strain Members of the Archaeal Family Sulfolobaceae: Acidianus ambivalens, Acidianus infernus, Metallosphaera prunae, Stygiolobus azoricus, Sulfolobus metallicus, and Sulfurisphaera ohwakuensis.</title>
        <authorList>
            <person name="Counts J.A."/>
            <person name="Kelly R.M."/>
        </authorList>
    </citation>
    <scope>NUCLEOTIDE SEQUENCE [LARGE SCALE GENOMIC DNA]</scope>
    <source>
        <strain evidence="3 4">TA-1</strain>
    </source>
</reference>
<evidence type="ECO:0000256" key="1">
    <source>
        <dbReference type="SAM" id="Phobius"/>
    </source>
</evidence>
<feature type="transmembrane region" description="Helical" evidence="1">
    <location>
        <begin position="250"/>
        <end position="272"/>
    </location>
</feature>
<dbReference type="KEGG" id="soh:D1869_14485"/>
<feature type="transmembrane region" description="Helical" evidence="1">
    <location>
        <begin position="390"/>
        <end position="408"/>
    </location>
</feature>
<organism evidence="3 4">
    <name type="scientific">Sulfurisphaera ohwakuensis</name>
    <dbReference type="NCBI Taxonomy" id="69656"/>
    <lineage>
        <taxon>Archaea</taxon>
        <taxon>Thermoproteota</taxon>
        <taxon>Thermoprotei</taxon>
        <taxon>Sulfolobales</taxon>
        <taxon>Sulfolobaceae</taxon>
        <taxon>Sulfurisphaera</taxon>
    </lineage>
</organism>
<evidence type="ECO:0000313" key="3">
    <source>
        <dbReference type="EMBL" id="QGR18259.1"/>
    </source>
</evidence>
<dbReference type="GeneID" id="42802476"/>
<feature type="transmembrane region" description="Helical" evidence="1">
    <location>
        <begin position="67"/>
        <end position="86"/>
    </location>
</feature>
<keyword evidence="4" id="KW-1185">Reference proteome</keyword>
<name>A0A650CKC7_SULOH</name>
<feature type="transmembrane region" description="Helical" evidence="1">
    <location>
        <begin position="293"/>
        <end position="316"/>
    </location>
</feature>
<dbReference type="OrthoDB" id="42834at2157"/>
<dbReference type="Proteomes" id="UP000427373">
    <property type="component" value="Chromosome"/>
</dbReference>
<proteinExistence type="predicted"/>
<evidence type="ECO:0000313" key="5">
    <source>
        <dbReference type="Proteomes" id="UP000582213"/>
    </source>
</evidence>
<feature type="transmembrane region" description="Helical" evidence="1">
    <location>
        <begin position="146"/>
        <end position="168"/>
    </location>
</feature>
<dbReference type="RefSeq" id="WP_156015749.1">
    <property type="nucleotide sequence ID" value="NZ_CP045484.1"/>
</dbReference>
<feature type="transmembrane region" description="Helical" evidence="1">
    <location>
        <begin position="367"/>
        <end position="384"/>
    </location>
</feature>
<accession>A0A650CKC7</accession>
<gene>
    <name evidence="3" type="ORF">D1869_14485</name>
    <name evidence="2" type="ORF">HNQ62_002389</name>
</gene>
<protein>
    <submittedName>
        <fullName evidence="3">Uncharacterized protein</fullName>
    </submittedName>
</protein>
<dbReference type="EMBL" id="JACHFY010000019">
    <property type="protein sequence ID" value="MBB5254615.1"/>
    <property type="molecule type" value="Genomic_DNA"/>
</dbReference>
<reference evidence="2 5" key="2">
    <citation type="submission" date="2020-08" db="EMBL/GenBank/DDBJ databases">
        <title>Genomic Encyclopedia of Type Strains, Phase IV (KMG-IV): sequencing the most valuable type-strain genomes for metagenomic binning, comparative biology and taxonomic classification.</title>
        <authorList>
            <person name="Goeker M."/>
        </authorList>
    </citation>
    <scope>NUCLEOTIDE SEQUENCE [LARGE SCALE GENOMIC DNA]</scope>
    <source>
        <strain evidence="2 5">DSM 12421</strain>
    </source>
</reference>
<feature type="transmembrane region" description="Helical" evidence="1">
    <location>
        <begin position="28"/>
        <end position="47"/>
    </location>
</feature>
<feature type="transmembrane region" description="Helical" evidence="1">
    <location>
        <begin position="117"/>
        <end position="134"/>
    </location>
</feature>
<evidence type="ECO:0000313" key="4">
    <source>
        <dbReference type="Proteomes" id="UP000427373"/>
    </source>
</evidence>
<dbReference type="AlphaFoldDB" id="A0A650CKC7"/>
<evidence type="ECO:0000313" key="2">
    <source>
        <dbReference type="EMBL" id="MBB5254615.1"/>
    </source>
</evidence>
<feature type="transmembrane region" description="Helical" evidence="1">
    <location>
        <begin position="92"/>
        <end position="110"/>
    </location>
</feature>
<dbReference type="EMBL" id="CP045484">
    <property type="protein sequence ID" value="QGR18259.1"/>
    <property type="molecule type" value="Genomic_DNA"/>
</dbReference>
<keyword evidence="1" id="KW-1133">Transmembrane helix</keyword>
<dbReference type="Proteomes" id="UP000582213">
    <property type="component" value="Unassembled WGS sequence"/>
</dbReference>
<sequence length="426" mass="48682">MASLIYLSISITLLLREARPILPPNLTVIYVTLFYILFSYISSFNILKADIDYLFTSPIDRKELGMALYISTLLINLIYIVNFMIFSYNIELLLISPLLGISVVSLRFLAQDVRYKLVILSVIALWFLSPLFGFEYSPTAAAFGYFYESLFVTIPYATLVTLLSLMRLRNIDQILMRRLTIPVDEYRISFNTKNPFIAFLKFKLTYFSTAYTTTEGNVKVIRMNQVIGASAIMGVIYFVVFKYLVSNEIFYPSLSIAIVFIILYSTTMVVMNNLAHERLWLTILSMGNKAFKYLVITSGIRSLIMNLPLGIVNFVLSIWHPVFLNIGIAMLTYVPLISMLYTYLLAISRPLQLRDLLNPINVEIRGNRLLSNITFIILLLSALIISFIPIILIVVLTFVMSLVLLFLLRDKMIIEAINKMSEAGYT</sequence>
<feature type="transmembrane region" description="Helical" evidence="1">
    <location>
        <begin position="322"/>
        <end position="346"/>
    </location>
</feature>
<feature type="transmembrane region" description="Helical" evidence="1">
    <location>
        <begin position="226"/>
        <end position="244"/>
    </location>
</feature>
<keyword evidence="1" id="KW-0812">Transmembrane</keyword>